<dbReference type="KEGG" id="maua:101827479"/>
<keyword evidence="32" id="KW-1185">Reference proteome</keyword>
<feature type="transmembrane region" description="Helical" evidence="31">
    <location>
        <begin position="390"/>
        <end position="410"/>
    </location>
</feature>
<dbReference type="InterPro" id="IPR001734">
    <property type="entry name" value="Na/solute_symporter"/>
</dbReference>
<evidence type="ECO:0000256" key="29">
    <source>
        <dbReference type="ARBA" id="ARBA00049528"/>
    </source>
</evidence>
<dbReference type="GO" id="GO:0015706">
    <property type="term" value="P:nitrate transmembrane transport"/>
    <property type="evidence" value="ECO:0007669"/>
    <property type="project" value="Ensembl"/>
</dbReference>
<evidence type="ECO:0000256" key="3">
    <source>
        <dbReference type="ARBA" id="ARBA00016761"/>
    </source>
</evidence>
<comment type="catalytic activity">
    <reaction evidence="28">
        <text>pyruvate(out) + 2 Na(+)(out) = pyruvate(in) + 2 Na(+)(in)</text>
        <dbReference type="Rhea" id="RHEA:72943"/>
        <dbReference type="ChEBI" id="CHEBI:15361"/>
        <dbReference type="ChEBI" id="CHEBI:29101"/>
    </reaction>
</comment>
<dbReference type="GO" id="GO:0016324">
    <property type="term" value="C:apical plasma membrane"/>
    <property type="evidence" value="ECO:0007669"/>
    <property type="project" value="UniProtKB-SubCell"/>
</dbReference>
<keyword evidence="9" id="KW-0915">Sodium</keyword>
<evidence type="ECO:0000256" key="9">
    <source>
        <dbReference type="ARBA" id="ARBA00023053"/>
    </source>
</evidence>
<proteinExistence type="inferred from homology"/>
<feature type="transmembrane region" description="Helical" evidence="31">
    <location>
        <begin position="12"/>
        <end position="34"/>
    </location>
</feature>
<dbReference type="InterPro" id="IPR051163">
    <property type="entry name" value="Sodium:Solute_Symporter_SSF"/>
</dbReference>
<comment type="catalytic activity">
    <reaction evidence="18">
        <text>nitrate(in) = nitrate(out)</text>
        <dbReference type="Rhea" id="RHEA:34923"/>
        <dbReference type="ChEBI" id="CHEBI:17632"/>
    </reaction>
</comment>
<comment type="catalytic activity">
    <reaction evidence="24">
        <text>5-oxo-L-proline(out) + 2 Na(+)(out) = 5-oxo-L-proline(in) + 2 Na(+)(in)</text>
        <dbReference type="Rhea" id="RHEA:72971"/>
        <dbReference type="ChEBI" id="CHEBI:29101"/>
        <dbReference type="ChEBI" id="CHEBI:58402"/>
    </reaction>
</comment>
<dbReference type="InterPro" id="IPR038377">
    <property type="entry name" value="Na/Glc_symporter_sf"/>
</dbReference>
<protein>
    <recommendedName>
        <fullName evidence="3">Sodium-coupled monocarboxylate transporter 1</fullName>
    </recommendedName>
    <alternativeName>
        <fullName evidence="16">Electrogenic sodium monocarboxylate cotransporter</fullName>
    </alternativeName>
    <alternativeName>
        <fullName evidence="17">Solute carrier family 5 member 8</fullName>
    </alternativeName>
</protein>
<comment type="subcellular location">
    <subcellularLocation>
        <location evidence="1">Apical cell membrane</location>
        <topology evidence="1">Multi-pass membrane protein</topology>
    </subcellularLocation>
</comment>
<evidence type="ECO:0000256" key="2">
    <source>
        <dbReference type="ARBA" id="ARBA00006434"/>
    </source>
</evidence>
<dbReference type="Proteomes" id="UP000886700">
    <property type="component" value="Unplaced"/>
</dbReference>
<feature type="transmembrane region" description="Helical" evidence="31">
    <location>
        <begin position="340"/>
        <end position="369"/>
    </location>
</feature>
<keyword evidence="5" id="KW-1003">Cell membrane</keyword>
<evidence type="ECO:0000256" key="28">
    <source>
        <dbReference type="ARBA" id="ARBA00048498"/>
    </source>
</evidence>
<feature type="transmembrane region" description="Helical" evidence="31">
    <location>
        <begin position="189"/>
        <end position="209"/>
    </location>
</feature>
<evidence type="ECO:0000313" key="33">
    <source>
        <dbReference type="RefSeq" id="XP_005068044.1"/>
    </source>
</evidence>
<comment type="catalytic activity">
    <reaction evidence="25">
        <text>(R)-3-hydroxybutanoate(out) + 2 Na(+)(out) = (R)-3-hydroxybutanoate(in) + 2 Na(+)(in)</text>
        <dbReference type="Rhea" id="RHEA:72959"/>
        <dbReference type="ChEBI" id="CHEBI:10983"/>
        <dbReference type="ChEBI" id="CHEBI:29101"/>
    </reaction>
</comment>
<dbReference type="eggNOG" id="KOG2349">
    <property type="taxonomic scope" value="Eukaryota"/>
</dbReference>
<dbReference type="GO" id="GO:0006846">
    <property type="term" value="P:acetate transport"/>
    <property type="evidence" value="ECO:0007669"/>
    <property type="project" value="Ensembl"/>
</dbReference>
<keyword evidence="13" id="KW-0739">Sodium transport</keyword>
<dbReference type="GO" id="GO:0070062">
    <property type="term" value="C:extracellular exosome"/>
    <property type="evidence" value="ECO:0007669"/>
    <property type="project" value="TreeGrafter"/>
</dbReference>
<dbReference type="CTD" id="160728"/>
<dbReference type="PANTHER" id="PTHR42985">
    <property type="entry name" value="SODIUM-COUPLED MONOCARBOXYLATE TRANSPORTER"/>
    <property type="match status" value="1"/>
</dbReference>
<comment type="catalytic activity">
    <reaction evidence="29">
        <text>propanoate(out) + 2 Na(+)(out) = propanoate(in) + 2 Na(+)(in)</text>
        <dbReference type="Rhea" id="RHEA:72939"/>
        <dbReference type="ChEBI" id="CHEBI:17272"/>
        <dbReference type="ChEBI" id="CHEBI:29101"/>
    </reaction>
</comment>
<evidence type="ECO:0000256" key="27">
    <source>
        <dbReference type="ARBA" id="ARBA00048216"/>
    </source>
</evidence>
<comment type="similarity">
    <text evidence="2 30">Belongs to the sodium:solute symporter (SSF) (TC 2.A.21) family.</text>
</comment>
<evidence type="ECO:0000256" key="31">
    <source>
        <dbReference type="SAM" id="Phobius"/>
    </source>
</evidence>
<evidence type="ECO:0000256" key="8">
    <source>
        <dbReference type="ARBA" id="ARBA00022989"/>
    </source>
</evidence>
<dbReference type="GO" id="GO:0015129">
    <property type="term" value="F:lactate transmembrane transporter activity"/>
    <property type="evidence" value="ECO:0007669"/>
    <property type="project" value="Ensembl"/>
</dbReference>
<evidence type="ECO:0000256" key="1">
    <source>
        <dbReference type="ARBA" id="ARBA00004424"/>
    </source>
</evidence>
<dbReference type="PROSITE" id="PS50283">
    <property type="entry name" value="NA_SOLUT_SYMP_3"/>
    <property type="match status" value="1"/>
</dbReference>
<evidence type="ECO:0000256" key="20">
    <source>
        <dbReference type="ARBA" id="ARBA00035084"/>
    </source>
</evidence>
<feature type="transmembrane region" description="Helical" evidence="31">
    <location>
        <begin position="54"/>
        <end position="72"/>
    </location>
</feature>
<keyword evidence="12" id="KW-0325">Glycoprotein</keyword>
<feature type="transmembrane region" description="Helical" evidence="31">
    <location>
        <begin position="84"/>
        <end position="108"/>
    </location>
</feature>
<evidence type="ECO:0000256" key="30">
    <source>
        <dbReference type="RuleBase" id="RU362091"/>
    </source>
</evidence>
<keyword evidence="10" id="KW-0406">Ion transport</keyword>
<accession>A0A1U7QAK1</accession>
<name>A0A1U7QAK1_MESAU</name>
<evidence type="ECO:0000256" key="14">
    <source>
        <dbReference type="ARBA" id="ARBA00024145"/>
    </source>
</evidence>
<dbReference type="FunFam" id="1.20.1730.10:FF:000007">
    <property type="entry name" value="Sodium-coupled monocarboxylate transporter 2"/>
    <property type="match status" value="1"/>
</dbReference>
<dbReference type="Pfam" id="PF00474">
    <property type="entry name" value="SSF"/>
    <property type="match status" value="1"/>
</dbReference>
<dbReference type="AlphaFoldDB" id="A0A1U7QAK1"/>
<comment type="catalytic activity">
    <reaction evidence="22">
        <text>(S)-lactate(out) + 2 Na(+)(out) = (S)-lactate(in) + 2 Na(+)(in)</text>
        <dbReference type="Rhea" id="RHEA:72935"/>
        <dbReference type="ChEBI" id="CHEBI:16651"/>
        <dbReference type="ChEBI" id="CHEBI:29101"/>
    </reaction>
</comment>
<evidence type="ECO:0000256" key="16">
    <source>
        <dbReference type="ARBA" id="ARBA00030315"/>
    </source>
</evidence>
<comment type="catalytic activity">
    <reaction evidence="23">
        <text>butanoate(out) + 2 Na(+)(out) = butanoate(in) + 2 Na(+)(in)</text>
        <dbReference type="Rhea" id="RHEA:72951"/>
        <dbReference type="ChEBI" id="CHEBI:17968"/>
        <dbReference type="ChEBI" id="CHEBI:29101"/>
    </reaction>
</comment>
<evidence type="ECO:0000256" key="10">
    <source>
        <dbReference type="ARBA" id="ARBA00023065"/>
    </source>
</evidence>
<feature type="transmembrane region" description="Helical" evidence="31">
    <location>
        <begin position="162"/>
        <end position="182"/>
    </location>
</feature>
<dbReference type="RefSeq" id="XP_005068044.1">
    <property type="nucleotide sequence ID" value="XM_005067987.4"/>
</dbReference>
<keyword evidence="11 31" id="KW-0472">Membrane</keyword>
<evidence type="ECO:0000256" key="7">
    <source>
        <dbReference type="ARBA" id="ARBA00022847"/>
    </source>
</evidence>
<evidence type="ECO:0000256" key="18">
    <source>
        <dbReference type="ARBA" id="ARBA00035073"/>
    </source>
</evidence>
<evidence type="ECO:0000256" key="4">
    <source>
        <dbReference type="ARBA" id="ARBA00022448"/>
    </source>
</evidence>
<evidence type="ECO:0000256" key="11">
    <source>
        <dbReference type="ARBA" id="ARBA00023136"/>
    </source>
</evidence>
<evidence type="ECO:0000256" key="23">
    <source>
        <dbReference type="ARBA" id="ARBA00035087"/>
    </source>
</evidence>
<evidence type="ECO:0000256" key="13">
    <source>
        <dbReference type="ARBA" id="ARBA00023201"/>
    </source>
</evidence>
<feature type="transmembrane region" description="Helical" evidence="31">
    <location>
        <begin position="129"/>
        <end position="150"/>
    </location>
</feature>
<dbReference type="NCBIfam" id="TIGR00813">
    <property type="entry name" value="sss"/>
    <property type="match status" value="1"/>
</dbReference>
<dbReference type="GO" id="GO:0000811">
    <property type="term" value="C:GINS complex"/>
    <property type="evidence" value="ECO:0007669"/>
    <property type="project" value="Ensembl"/>
</dbReference>
<dbReference type="GO" id="GO:0006848">
    <property type="term" value="P:pyruvate transport"/>
    <property type="evidence" value="ECO:0007669"/>
    <property type="project" value="Ensembl"/>
</dbReference>
<feature type="transmembrane region" description="Helical" evidence="31">
    <location>
        <begin position="280"/>
        <end position="302"/>
    </location>
</feature>
<dbReference type="GO" id="GO:0015552">
    <property type="term" value="F:propionate transmembrane transporter activity"/>
    <property type="evidence" value="ECO:0007669"/>
    <property type="project" value="Ensembl"/>
</dbReference>
<evidence type="ECO:0000256" key="6">
    <source>
        <dbReference type="ARBA" id="ARBA00022692"/>
    </source>
</evidence>
<dbReference type="GeneID" id="101827479"/>
<feature type="transmembrane region" description="Helical" evidence="31">
    <location>
        <begin position="240"/>
        <end position="259"/>
    </location>
</feature>
<reference evidence="33" key="1">
    <citation type="submission" date="2025-08" db="UniProtKB">
        <authorList>
            <consortium name="RefSeq"/>
        </authorList>
    </citation>
    <scope>IDENTIFICATION</scope>
    <source>
        <tissue evidence="33">Liver</tissue>
    </source>
</reference>
<sequence length="611" mass="66638">MEESRAIGSFVVWDYLVFAGMLLISASIGIYYAFAGGGQQTSKDFLMGGRSMTAVPVALSLTASFMSAVTVLGTPAEVYRFGAIFSIFSITYFLVVVISAEVFLPVFYRLGITSTYEYLELRFNRLIRLCGTVLFIVQTILYTGIVIYAPALALNQVTGFDLWGAVVATGVVCTFYCTLGGLKAVVWTDVFQVGIMVAGFASVIIQASITQGGFNKILSDASNGGRLNFWNFNPNPLQRHTFWTIIIGGTFTWTTIYGINQSQVQRYISCKNRLHAKLSLYINLVGLWVILICSVFCGLSLYSRYYDCDPWTSKKVSEVDQLMPYLVLDILRNYPGVPGLFVACAYSGTLSTVSSSINALAAVTVEDLIKPYFKSLSEKSLSWISQGMSVLYGALCIGMAAVASLMGALLQAALSIFGMVGGPLLGLFSLGILVPFANSIGALAGLLAGFAISLWVGIGAQLYPPLPERTLPLSLEIHGCNSTRNVSDWISTTEMPFSTSAFQIHNVERTPLMDNWYSLSYLYFSTIGTLVTLLVGILISLSTGGRKQNLDPQFLLTKQDFLSNFDAFKKKNHVLSYKSHPVEDGGTDNPAFNHIELKATDHSSKINGTRL</sequence>
<dbReference type="GO" id="GO:0090416">
    <property type="term" value="F:nicotinate transmembrane transporter activity"/>
    <property type="evidence" value="ECO:0007669"/>
    <property type="project" value="Ensembl"/>
</dbReference>
<dbReference type="PANTHER" id="PTHR42985:SF10">
    <property type="entry name" value="SODIUM-COUPLED MONOCARBOXYLATE TRANSPORTER 1"/>
    <property type="match status" value="1"/>
</dbReference>
<comment type="catalytic activity">
    <reaction evidence="26">
        <text>4-methyl-2-oxopentanoate(out) + 2 Na(+)(out) = 4-methyl-2-oxopentanoate(in) + 2 Na(+)(in)</text>
        <dbReference type="Rhea" id="RHEA:72967"/>
        <dbReference type="ChEBI" id="CHEBI:17865"/>
        <dbReference type="ChEBI" id="CHEBI:29101"/>
    </reaction>
</comment>
<evidence type="ECO:0000313" key="32">
    <source>
        <dbReference type="Proteomes" id="UP000886700"/>
    </source>
</evidence>
<dbReference type="Gene3D" id="1.20.1730.10">
    <property type="entry name" value="Sodium/glucose cotransporter"/>
    <property type="match status" value="1"/>
</dbReference>
<gene>
    <name evidence="33" type="primary">Slc5a8</name>
</gene>
<evidence type="ECO:0000256" key="12">
    <source>
        <dbReference type="ARBA" id="ARBA00023180"/>
    </source>
</evidence>
<dbReference type="GO" id="GO:0015705">
    <property type="term" value="P:iodide transport"/>
    <property type="evidence" value="ECO:0007669"/>
    <property type="project" value="Ensembl"/>
</dbReference>
<dbReference type="GO" id="GO:0006821">
    <property type="term" value="P:chloride transport"/>
    <property type="evidence" value="ECO:0007669"/>
    <property type="project" value="Ensembl"/>
</dbReference>
<dbReference type="OrthoDB" id="6132759at2759"/>
<comment type="catalytic activity">
    <reaction evidence="27">
        <text>nicotinate(out) + 2 Na(+)(out) = nicotinate(in) + 2 Na(+)(in)</text>
        <dbReference type="Rhea" id="RHEA:72955"/>
        <dbReference type="ChEBI" id="CHEBI:29101"/>
        <dbReference type="ChEBI" id="CHEBI:32544"/>
    </reaction>
</comment>
<evidence type="ECO:0000256" key="26">
    <source>
        <dbReference type="ARBA" id="ARBA00035095"/>
    </source>
</evidence>
<comment type="catalytic activity">
    <reaction evidence="21">
        <text>bromide(in) = bromide(out)</text>
        <dbReference type="Rhea" id="RHEA:75383"/>
        <dbReference type="ChEBI" id="CHEBI:15858"/>
    </reaction>
</comment>
<comment type="catalytic activity">
    <reaction evidence="15">
        <text>chloride(in) = chloride(out)</text>
        <dbReference type="Rhea" id="RHEA:29823"/>
        <dbReference type="ChEBI" id="CHEBI:17996"/>
    </reaction>
</comment>
<evidence type="ECO:0000256" key="5">
    <source>
        <dbReference type="ARBA" id="ARBA00022475"/>
    </source>
</evidence>
<comment type="catalytic activity">
    <reaction evidence="19">
        <text>acetoacetate(out) + 2 Na(+)(out) = acetoacetate(in) + 2 Na(+)(in)</text>
        <dbReference type="Rhea" id="RHEA:72963"/>
        <dbReference type="ChEBI" id="CHEBI:13705"/>
        <dbReference type="ChEBI" id="CHEBI:29101"/>
    </reaction>
</comment>
<evidence type="ECO:0000256" key="25">
    <source>
        <dbReference type="ARBA" id="ARBA00035089"/>
    </source>
</evidence>
<evidence type="ECO:0000256" key="19">
    <source>
        <dbReference type="ARBA" id="ARBA00035074"/>
    </source>
</evidence>
<comment type="catalytic activity">
    <reaction evidence="14">
        <text>iodide(out) = iodide(in)</text>
        <dbReference type="Rhea" id="RHEA:66324"/>
        <dbReference type="ChEBI" id="CHEBI:16382"/>
    </reaction>
</comment>
<evidence type="ECO:0000256" key="22">
    <source>
        <dbReference type="ARBA" id="ARBA00035086"/>
    </source>
</evidence>
<keyword evidence="6 31" id="KW-0812">Transmembrane</keyword>
<evidence type="ECO:0000256" key="24">
    <source>
        <dbReference type="ARBA" id="ARBA00035088"/>
    </source>
</evidence>
<feature type="transmembrane region" description="Helical" evidence="31">
    <location>
        <begin position="416"/>
        <end position="436"/>
    </location>
</feature>
<evidence type="ECO:0000256" key="15">
    <source>
        <dbReference type="ARBA" id="ARBA00024167"/>
    </source>
</evidence>
<organism evidence="32 33">
    <name type="scientific">Mesocricetus auratus</name>
    <name type="common">Golden hamster</name>
    <dbReference type="NCBI Taxonomy" id="10036"/>
    <lineage>
        <taxon>Eukaryota</taxon>
        <taxon>Metazoa</taxon>
        <taxon>Chordata</taxon>
        <taxon>Craniata</taxon>
        <taxon>Vertebrata</taxon>
        <taxon>Euteleostomi</taxon>
        <taxon>Mammalia</taxon>
        <taxon>Eutheria</taxon>
        <taxon>Euarchontoglires</taxon>
        <taxon>Glires</taxon>
        <taxon>Rodentia</taxon>
        <taxon>Myomorpha</taxon>
        <taxon>Muroidea</taxon>
        <taxon>Cricetidae</taxon>
        <taxon>Cricetinae</taxon>
        <taxon>Mesocricetus</taxon>
    </lineage>
</organism>
<keyword evidence="7" id="KW-0769">Symport</keyword>
<keyword evidence="4" id="KW-0813">Transport</keyword>
<dbReference type="CDD" id="cd11519">
    <property type="entry name" value="SLC5sbd_SMCT1"/>
    <property type="match status" value="1"/>
</dbReference>
<feature type="transmembrane region" description="Helical" evidence="31">
    <location>
        <begin position="443"/>
        <end position="463"/>
    </location>
</feature>
<dbReference type="GO" id="GO:0140161">
    <property type="term" value="F:monocarboxylate:sodium symporter activity"/>
    <property type="evidence" value="ECO:0007669"/>
    <property type="project" value="Ensembl"/>
</dbReference>
<feature type="transmembrane region" description="Helical" evidence="31">
    <location>
        <begin position="521"/>
        <end position="541"/>
    </location>
</feature>
<keyword evidence="8 31" id="KW-1133">Transmembrane helix</keyword>
<evidence type="ECO:0000256" key="17">
    <source>
        <dbReference type="ARBA" id="ARBA00031801"/>
    </source>
</evidence>
<dbReference type="InterPro" id="IPR041992">
    <property type="entry name" value="SLC5sbd_SMCT1"/>
</dbReference>
<dbReference type="STRING" id="10036.ENSMAUP00000023478"/>
<evidence type="ECO:0000256" key="21">
    <source>
        <dbReference type="ARBA" id="ARBA00035085"/>
    </source>
</evidence>
<comment type="catalytic activity">
    <reaction evidence="20">
        <text>acetate(out) + 2 Na(+)(out) = acetate(in) + 2 Na(+)(in)</text>
        <dbReference type="Rhea" id="RHEA:72947"/>
        <dbReference type="ChEBI" id="CHEBI:29101"/>
        <dbReference type="ChEBI" id="CHEBI:30089"/>
    </reaction>
</comment>